<protein>
    <submittedName>
        <fullName evidence="1">Uncharacterized protein</fullName>
    </submittedName>
</protein>
<name>A0A2T9Z417_9FUNG</name>
<dbReference type="EMBL" id="MBFS01002276">
    <property type="protein sequence ID" value="PVU99347.1"/>
    <property type="molecule type" value="Genomic_DNA"/>
</dbReference>
<dbReference type="Proteomes" id="UP000245609">
    <property type="component" value="Unassembled WGS sequence"/>
</dbReference>
<gene>
    <name evidence="1" type="ORF">BB560_005516</name>
</gene>
<keyword evidence="2" id="KW-1185">Reference proteome</keyword>
<dbReference type="AlphaFoldDB" id="A0A2T9Z417"/>
<evidence type="ECO:0000313" key="1">
    <source>
        <dbReference type="EMBL" id="PVU99347.1"/>
    </source>
</evidence>
<proteinExistence type="predicted"/>
<accession>A0A2T9Z417</accession>
<reference evidence="1 2" key="1">
    <citation type="journal article" date="2018" name="MBio">
        <title>Comparative Genomics Reveals the Core Gene Toolbox for the Fungus-Insect Symbiosis.</title>
        <authorList>
            <person name="Wang Y."/>
            <person name="Stata M."/>
            <person name="Wang W."/>
            <person name="Stajich J.E."/>
            <person name="White M.M."/>
            <person name="Moncalvo J.M."/>
        </authorList>
    </citation>
    <scope>NUCLEOTIDE SEQUENCE [LARGE SCALE GENOMIC DNA]</scope>
    <source>
        <strain evidence="1 2">SC-DP-2</strain>
    </source>
</reference>
<feature type="non-terminal residue" evidence="1">
    <location>
        <position position="1"/>
    </location>
</feature>
<sequence>DTLSRSVEKSITEVAFIFEAYPHGKSQKKIVRLVVGTTLSNIQKCVVKAKTAKLFASTR</sequence>
<organism evidence="1 2">
    <name type="scientific">Smittium megazygosporum</name>
    <dbReference type="NCBI Taxonomy" id="133381"/>
    <lineage>
        <taxon>Eukaryota</taxon>
        <taxon>Fungi</taxon>
        <taxon>Fungi incertae sedis</taxon>
        <taxon>Zoopagomycota</taxon>
        <taxon>Kickxellomycotina</taxon>
        <taxon>Harpellomycetes</taxon>
        <taxon>Harpellales</taxon>
        <taxon>Legeriomycetaceae</taxon>
        <taxon>Smittium</taxon>
    </lineage>
</organism>
<comment type="caution">
    <text evidence="1">The sequence shown here is derived from an EMBL/GenBank/DDBJ whole genome shotgun (WGS) entry which is preliminary data.</text>
</comment>
<evidence type="ECO:0000313" key="2">
    <source>
        <dbReference type="Proteomes" id="UP000245609"/>
    </source>
</evidence>